<feature type="domain" description="Multidrug resistance protein MdtA-like C-terminal permuted SH3" evidence="6">
    <location>
        <begin position="276"/>
        <end position="328"/>
    </location>
</feature>
<dbReference type="Gene3D" id="2.40.50.100">
    <property type="match status" value="1"/>
</dbReference>
<dbReference type="Pfam" id="PF25917">
    <property type="entry name" value="BSH_RND"/>
    <property type="match status" value="1"/>
</dbReference>
<dbReference type="GeneID" id="29386965"/>
<dbReference type="RefSeq" id="WP_061056425.1">
    <property type="nucleotide sequence ID" value="NZ_CABLBX010000001.1"/>
</dbReference>
<evidence type="ECO:0000259" key="5">
    <source>
        <dbReference type="Pfam" id="PF25917"/>
    </source>
</evidence>
<evidence type="ECO:0000313" key="7">
    <source>
        <dbReference type="EMBL" id="AMF94268.1"/>
    </source>
</evidence>
<comment type="similarity">
    <text evidence="2">Belongs to the membrane fusion protein (MFP) (TC 8.A.1) family.</text>
</comment>
<dbReference type="InterPro" id="IPR058625">
    <property type="entry name" value="MdtA-like_BSH"/>
</dbReference>
<dbReference type="Gene3D" id="2.40.420.20">
    <property type="match status" value="1"/>
</dbReference>
<dbReference type="GO" id="GO:0015562">
    <property type="term" value="F:efflux transmembrane transporter activity"/>
    <property type="evidence" value="ECO:0007669"/>
    <property type="project" value="TreeGrafter"/>
</dbReference>
<dbReference type="Pfam" id="PF25967">
    <property type="entry name" value="RND-MFP_C"/>
    <property type="match status" value="1"/>
</dbReference>
<feature type="domain" description="Multidrug resistance protein MdtA-like barrel-sandwich hybrid" evidence="5">
    <location>
        <begin position="64"/>
        <end position="179"/>
    </location>
</feature>
<dbReference type="EMBL" id="UHIP01000001">
    <property type="protein sequence ID" value="SUP23159.1"/>
    <property type="molecule type" value="Genomic_DNA"/>
</dbReference>
<proteinExistence type="inferred from homology"/>
<dbReference type="GO" id="GO:1990281">
    <property type="term" value="C:efflux pump complex"/>
    <property type="evidence" value="ECO:0007669"/>
    <property type="project" value="TreeGrafter"/>
</dbReference>
<dbReference type="AlphaFoldDB" id="A0AAX2LM88"/>
<dbReference type="InterPro" id="IPR006143">
    <property type="entry name" value="RND_pump_MFP"/>
</dbReference>
<dbReference type="Proteomes" id="UP000057088">
    <property type="component" value="Chromosome 2"/>
</dbReference>
<reference evidence="7" key="2">
    <citation type="submission" date="2018-01" db="EMBL/GenBank/DDBJ databases">
        <title>FDA dAtabase for Regulatory Grade micrObial Sequences (FDA-ARGOS): Supporting development and validation of Infectious Disease Dx tests.</title>
        <authorList>
            <person name="Hoffmann M."/>
            <person name="Allard M."/>
            <person name="Evans P."/>
            <person name="Brown E."/>
            <person name="Tallon L."/>
            <person name="Sadzewicz L."/>
            <person name="Sengamalay N."/>
            <person name="Ott S."/>
            <person name="Godinez A."/>
            <person name="Nagaraj S."/>
            <person name="Vyas G."/>
            <person name="Aluvathingal J."/>
            <person name="Nadendla S."/>
            <person name="Geyer C."/>
            <person name="Sichtig H."/>
        </authorList>
    </citation>
    <scope>NUCLEOTIDE SEQUENCE</scope>
    <source>
        <strain evidence="7">ATCC 33809</strain>
    </source>
</reference>
<sequence length="346" mass="38060">MRKTITFLLVSSAFLHGCSRELPPVPEPDSRPAKLTTVSVGNNEFSRQFPATSEAGDRAVLAFRVPGQLQSIDVNAGQAVKKGDVLAQINPDEYALLEKQAKANFLLADVQYKRYQKLREDKVVSEQDFDQAQANHNSAKATWEQAKANLSYTQLQAPYDGTISIIPAENFEYVAAKQGVMNIQTNQILKVIFLLPDHLLNRFARGDGNDVQATMVFDSFPDMTFPLQFQEIDTEADPQTGSYKVTMAMERPADVGILPGMAGTVRASVAKGSASTVPLTALFEQDGKQFVWRVDNEGIVSQVPVELNDKRQVLSGLNDGDRIVISGVSSIQAGIKVREWVKERGL</sequence>
<evidence type="ECO:0000313" key="10">
    <source>
        <dbReference type="Proteomes" id="UP000254626"/>
    </source>
</evidence>
<reference evidence="9" key="1">
    <citation type="submission" date="2015-12" db="EMBL/GenBank/DDBJ databases">
        <title>FDA dAtabase for Regulatory Grade micrObial Sequences (FDA-ARGOS): Supporting development and validation of Infectious Disease Dx tests.</title>
        <authorList>
            <person name="Hoffmann M."/>
            <person name="Allard M."/>
            <person name="Evans P."/>
            <person name="Brown E."/>
            <person name="Tallon L.J."/>
            <person name="Sadzewicz L."/>
            <person name="Sengamalay N."/>
            <person name="Ott S."/>
            <person name="Godinez A."/>
            <person name="Nagaraj S."/>
            <person name="Vyas G."/>
            <person name="Aluvathingal J."/>
            <person name="Nadendla S."/>
            <person name="Geyer C."/>
            <person name="Sichtig H."/>
        </authorList>
    </citation>
    <scope>NUCLEOTIDE SEQUENCE [LARGE SCALE GENOMIC DNA]</scope>
    <source>
        <strain evidence="9">ATCC 33809</strain>
    </source>
</reference>
<accession>A0AAX2LM88</accession>
<evidence type="ECO:0000259" key="6">
    <source>
        <dbReference type="Pfam" id="PF25967"/>
    </source>
</evidence>
<dbReference type="Gene3D" id="2.40.30.170">
    <property type="match status" value="1"/>
</dbReference>
<evidence type="ECO:0000256" key="1">
    <source>
        <dbReference type="ARBA" id="ARBA00004196"/>
    </source>
</evidence>
<dbReference type="EMBL" id="CP014035">
    <property type="protein sequence ID" value="AMF94268.1"/>
    <property type="molecule type" value="Genomic_DNA"/>
</dbReference>
<evidence type="ECO:0000256" key="2">
    <source>
        <dbReference type="ARBA" id="ARBA00009477"/>
    </source>
</evidence>
<protein>
    <submittedName>
        <fullName evidence="7">Efflux RND transporter periplasmic adaptor subunit</fullName>
    </submittedName>
    <submittedName>
        <fullName evidence="8">Multidrug resistance protein</fullName>
    </submittedName>
</protein>
<dbReference type="SUPFAM" id="SSF111369">
    <property type="entry name" value="HlyD-like secretion proteins"/>
    <property type="match status" value="1"/>
</dbReference>
<feature type="domain" description="Multidrug resistance protein MdtA-like alpha-helical hairpin" evidence="4">
    <location>
        <begin position="100"/>
        <end position="153"/>
    </location>
</feature>
<name>A0AAX2LM88_VIBFL</name>
<dbReference type="InterPro" id="IPR058624">
    <property type="entry name" value="MdtA-like_HH"/>
</dbReference>
<dbReference type="Pfam" id="PF25876">
    <property type="entry name" value="HH_MFP_RND"/>
    <property type="match status" value="1"/>
</dbReference>
<gene>
    <name evidence="8" type="primary">mexA_2</name>
    <name evidence="7" type="ORF">AL536_12330</name>
    <name evidence="8" type="ORF">NCTC11327_01204</name>
</gene>
<keyword evidence="9" id="KW-1185">Reference proteome</keyword>
<evidence type="ECO:0000256" key="3">
    <source>
        <dbReference type="ARBA" id="ARBA00022448"/>
    </source>
</evidence>
<reference evidence="8 10" key="3">
    <citation type="submission" date="2018-06" db="EMBL/GenBank/DDBJ databases">
        <authorList>
            <consortium name="Pathogen Informatics"/>
            <person name="Doyle S."/>
        </authorList>
    </citation>
    <scope>NUCLEOTIDE SEQUENCE [LARGE SCALE GENOMIC DNA]</scope>
    <source>
        <strain evidence="8 10">NCTC11327</strain>
    </source>
</reference>
<dbReference type="PANTHER" id="PTHR30469">
    <property type="entry name" value="MULTIDRUG RESISTANCE PROTEIN MDTA"/>
    <property type="match status" value="1"/>
</dbReference>
<comment type="subcellular location">
    <subcellularLocation>
        <location evidence="1">Cell envelope</location>
    </subcellularLocation>
</comment>
<evidence type="ECO:0000313" key="9">
    <source>
        <dbReference type="Proteomes" id="UP000057088"/>
    </source>
</evidence>
<dbReference type="Gene3D" id="1.10.287.470">
    <property type="entry name" value="Helix hairpin bin"/>
    <property type="match status" value="1"/>
</dbReference>
<organism evidence="8 10">
    <name type="scientific">Vibrio fluvialis</name>
    <dbReference type="NCBI Taxonomy" id="676"/>
    <lineage>
        <taxon>Bacteria</taxon>
        <taxon>Pseudomonadati</taxon>
        <taxon>Pseudomonadota</taxon>
        <taxon>Gammaproteobacteria</taxon>
        <taxon>Vibrionales</taxon>
        <taxon>Vibrionaceae</taxon>
        <taxon>Vibrio</taxon>
    </lineage>
</organism>
<dbReference type="PANTHER" id="PTHR30469:SF20">
    <property type="entry name" value="EFFLUX RND TRANSPORTER PERIPLASMIC ADAPTOR SUBUNIT"/>
    <property type="match status" value="1"/>
</dbReference>
<evidence type="ECO:0000259" key="4">
    <source>
        <dbReference type="Pfam" id="PF25876"/>
    </source>
</evidence>
<dbReference type="Proteomes" id="UP000254626">
    <property type="component" value="Unassembled WGS sequence"/>
</dbReference>
<dbReference type="KEGG" id="vfl:AL536_12330"/>
<evidence type="ECO:0000313" key="8">
    <source>
        <dbReference type="EMBL" id="SUP23159.1"/>
    </source>
</evidence>
<keyword evidence="3" id="KW-0813">Transport</keyword>
<dbReference type="InterPro" id="IPR058627">
    <property type="entry name" value="MdtA-like_C"/>
</dbReference>
<dbReference type="NCBIfam" id="TIGR01730">
    <property type="entry name" value="RND_mfp"/>
    <property type="match status" value="1"/>
</dbReference>